<sequence>GSPVSPSRSTLVLDLLCRLYLGCVNTPSLLISNMRVSGVRSVWTALTVALLATCVAAHCRKPIVRREWMHLTVLYRNRRTLSVQNRLKYLDALKCLMKKPPQSSENDIPGARSRYDDFLGTHIINADNVHFVGVFYPYHRLLLHSFEQALSTCGWKDGIPYWDWVKDSPGLDNVTDVFFNSPIFDTKHGFGGNGPWIPGNFDNPAPGQTVNTPWDVPDRTGGGCIQDGPFAGLMSNLGPSNKTDYNPHCVQRDFAPLTFASMSGPLSVATGLALPNFGWFDRITESSFHAGGHWAVGGLYGTMTDKWASPADPIFWSHHANLDRTWWSWQKRNLRKRLTDVSGPLVNFDWTNQLGGNITLDHTITVGETVKLQAKVRDVMHIQEGPLCYEYDRLY</sequence>
<dbReference type="PRINTS" id="PR00092">
    <property type="entry name" value="TYROSINASE"/>
</dbReference>
<evidence type="ECO:0000313" key="4">
    <source>
        <dbReference type="EMBL" id="CEO51291.1"/>
    </source>
</evidence>
<feature type="non-terminal residue" evidence="4">
    <location>
        <position position="1"/>
    </location>
</feature>
<organism evidence="4">
    <name type="scientific">Bionectria ochroleuca</name>
    <name type="common">Gliocladium roseum</name>
    <dbReference type="NCBI Taxonomy" id="29856"/>
    <lineage>
        <taxon>Eukaryota</taxon>
        <taxon>Fungi</taxon>
        <taxon>Dikarya</taxon>
        <taxon>Ascomycota</taxon>
        <taxon>Pezizomycotina</taxon>
        <taxon>Sordariomycetes</taxon>
        <taxon>Hypocreomycetidae</taxon>
        <taxon>Hypocreales</taxon>
        <taxon>Bionectriaceae</taxon>
        <taxon>Clonostachys</taxon>
    </lineage>
</organism>
<dbReference type="GO" id="GO:0046872">
    <property type="term" value="F:metal ion binding"/>
    <property type="evidence" value="ECO:0007669"/>
    <property type="project" value="UniProtKB-KW"/>
</dbReference>
<keyword evidence="1" id="KW-0479">Metal-binding</keyword>
<accession>A0A0B7K9E9</accession>
<name>A0A0B7K9E9_BIOOC</name>
<dbReference type="EMBL" id="CDPU01000022">
    <property type="protein sequence ID" value="CEO51291.1"/>
    <property type="molecule type" value="Genomic_DNA"/>
</dbReference>
<dbReference type="PANTHER" id="PTHR11474">
    <property type="entry name" value="TYROSINASE FAMILY MEMBER"/>
    <property type="match status" value="1"/>
</dbReference>
<evidence type="ECO:0000256" key="2">
    <source>
        <dbReference type="ARBA" id="ARBA00023008"/>
    </source>
</evidence>
<dbReference type="GO" id="GO:0016491">
    <property type="term" value="F:oxidoreductase activity"/>
    <property type="evidence" value="ECO:0007669"/>
    <property type="project" value="InterPro"/>
</dbReference>
<dbReference type="InterPro" id="IPR050316">
    <property type="entry name" value="Tyrosinase/Hemocyanin"/>
</dbReference>
<dbReference type="InterPro" id="IPR008922">
    <property type="entry name" value="Di-copper_centre_dom_sf"/>
</dbReference>
<dbReference type="InterPro" id="IPR002227">
    <property type="entry name" value="Tyrosinase_Cu-bd"/>
</dbReference>
<evidence type="ECO:0000259" key="3">
    <source>
        <dbReference type="PROSITE" id="PS00498"/>
    </source>
</evidence>
<dbReference type="PANTHER" id="PTHR11474:SF126">
    <property type="entry name" value="TYROSINASE-LIKE PROTEIN TYR-1-RELATED"/>
    <property type="match status" value="1"/>
</dbReference>
<gene>
    <name evidence="4" type="ORF">BN869_000007349_1</name>
</gene>
<reference evidence="4" key="1">
    <citation type="submission" date="2015-01" db="EMBL/GenBank/DDBJ databases">
        <authorList>
            <person name="Durling Mikael"/>
        </authorList>
    </citation>
    <scope>NUCLEOTIDE SEQUENCE</scope>
</reference>
<dbReference type="Pfam" id="PF00264">
    <property type="entry name" value="Tyrosinase"/>
    <property type="match status" value="1"/>
</dbReference>
<evidence type="ECO:0000256" key="1">
    <source>
        <dbReference type="ARBA" id="ARBA00022723"/>
    </source>
</evidence>
<dbReference type="AlphaFoldDB" id="A0A0B7K9E9"/>
<protein>
    <recommendedName>
        <fullName evidence="3">Tyrosinase copper-binding domain-containing protein</fullName>
    </recommendedName>
</protein>
<dbReference type="SUPFAM" id="SSF48056">
    <property type="entry name" value="Di-copper centre-containing domain"/>
    <property type="match status" value="1"/>
</dbReference>
<dbReference type="PROSITE" id="PS00498">
    <property type="entry name" value="TYROSINASE_2"/>
    <property type="match status" value="1"/>
</dbReference>
<keyword evidence="2" id="KW-0186">Copper</keyword>
<proteinExistence type="predicted"/>
<dbReference type="Gene3D" id="1.10.1280.10">
    <property type="entry name" value="Di-copper center containing domain from catechol oxidase"/>
    <property type="match status" value="1"/>
</dbReference>
<feature type="domain" description="Tyrosinase copper-binding" evidence="3">
    <location>
        <begin position="312"/>
        <end position="323"/>
    </location>
</feature>